<dbReference type="EMBL" id="JBFOLK010000014">
    <property type="protein sequence ID" value="KAL2462327.1"/>
    <property type="molecule type" value="Genomic_DNA"/>
</dbReference>
<dbReference type="AlphaFoldDB" id="A0ABD1PEN8"/>
<organism evidence="2 3">
    <name type="scientific">Abeliophyllum distichum</name>
    <dbReference type="NCBI Taxonomy" id="126358"/>
    <lineage>
        <taxon>Eukaryota</taxon>
        <taxon>Viridiplantae</taxon>
        <taxon>Streptophyta</taxon>
        <taxon>Embryophyta</taxon>
        <taxon>Tracheophyta</taxon>
        <taxon>Spermatophyta</taxon>
        <taxon>Magnoliopsida</taxon>
        <taxon>eudicotyledons</taxon>
        <taxon>Gunneridae</taxon>
        <taxon>Pentapetalae</taxon>
        <taxon>asterids</taxon>
        <taxon>lamiids</taxon>
        <taxon>Lamiales</taxon>
        <taxon>Oleaceae</taxon>
        <taxon>Forsythieae</taxon>
        <taxon>Abeliophyllum</taxon>
    </lineage>
</organism>
<evidence type="ECO:0008006" key="4">
    <source>
        <dbReference type="Google" id="ProtNLM"/>
    </source>
</evidence>
<comment type="caution">
    <text evidence="2">The sequence shown here is derived from an EMBL/GenBank/DDBJ whole genome shotgun (WGS) entry which is preliminary data.</text>
</comment>
<evidence type="ECO:0000313" key="3">
    <source>
        <dbReference type="Proteomes" id="UP001604336"/>
    </source>
</evidence>
<feature type="compositionally biased region" description="Basic residues" evidence="1">
    <location>
        <begin position="1"/>
        <end position="16"/>
    </location>
</feature>
<keyword evidence="3" id="KW-1185">Reference proteome</keyword>
<sequence length="125" mass="14297">MPRVKISAKRSRRKRPPSSSSSEEKDPQIKRFDHCPVLLGKNVDLASFTFDAPSFHIEDFFVGMGWVGILTLNDKVNPSLVKDFYKKMTFSPGTEITCLLRNKPIKISRDLIRSLLRLEYGGIRL</sequence>
<protein>
    <recommendedName>
        <fullName evidence="4">LAGLIDADG homing endonuclease</fullName>
    </recommendedName>
</protein>
<name>A0ABD1PEN8_9LAMI</name>
<evidence type="ECO:0000256" key="1">
    <source>
        <dbReference type="SAM" id="MobiDB-lite"/>
    </source>
</evidence>
<accession>A0ABD1PEN8</accession>
<feature type="region of interest" description="Disordered" evidence="1">
    <location>
        <begin position="1"/>
        <end position="29"/>
    </location>
</feature>
<reference evidence="3" key="1">
    <citation type="submission" date="2024-07" db="EMBL/GenBank/DDBJ databases">
        <title>Two chromosome-level genome assemblies of Korean endemic species Abeliophyllum distichum and Forsythia ovata (Oleaceae).</title>
        <authorList>
            <person name="Jang H."/>
        </authorList>
    </citation>
    <scope>NUCLEOTIDE SEQUENCE [LARGE SCALE GENOMIC DNA]</scope>
</reference>
<gene>
    <name evidence="2" type="ORF">Adt_45747</name>
</gene>
<proteinExistence type="predicted"/>
<dbReference type="Proteomes" id="UP001604336">
    <property type="component" value="Unassembled WGS sequence"/>
</dbReference>
<evidence type="ECO:0000313" key="2">
    <source>
        <dbReference type="EMBL" id="KAL2462327.1"/>
    </source>
</evidence>